<dbReference type="AlphaFoldDB" id="A0A2M4B176"/>
<feature type="chain" id="PRO_5014759814" evidence="1">
    <location>
        <begin position="16"/>
        <end position="106"/>
    </location>
</feature>
<reference evidence="2" key="1">
    <citation type="submission" date="2018-01" db="EMBL/GenBank/DDBJ databases">
        <title>An insight into the sialome of Amazonian anophelines.</title>
        <authorList>
            <person name="Ribeiro J.M."/>
            <person name="Scarpassa V."/>
            <person name="Calvo E."/>
        </authorList>
    </citation>
    <scope>NUCLEOTIDE SEQUENCE</scope>
    <source>
        <tissue evidence="2">Salivary glands</tissue>
    </source>
</reference>
<accession>A0A2M4B176</accession>
<feature type="signal peptide" evidence="1">
    <location>
        <begin position="1"/>
        <end position="15"/>
    </location>
</feature>
<sequence length="106" mass="12105">MLSVVLLVMVLSMDAKPPLAVRGHTTVVPLGVYSFFHPVCFHFTTRPTSGTRLLPFHGLLVRFPGPPHRCCCCFYFHLLPLLTHRYTPTGHLAYIQPWAHVHKHKH</sequence>
<proteinExistence type="predicted"/>
<evidence type="ECO:0000313" key="2">
    <source>
        <dbReference type="EMBL" id="MBW46787.1"/>
    </source>
</evidence>
<dbReference type="EMBL" id="GGFK01013466">
    <property type="protein sequence ID" value="MBW46787.1"/>
    <property type="molecule type" value="Transcribed_RNA"/>
</dbReference>
<organism evidence="2">
    <name type="scientific">Anopheles triannulatus</name>
    <dbReference type="NCBI Taxonomy" id="58253"/>
    <lineage>
        <taxon>Eukaryota</taxon>
        <taxon>Metazoa</taxon>
        <taxon>Ecdysozoa</taxon>
        <taxon>Arthropoda</taxon>
        <taxon>Hexapoda</taxon>
        <taxon>Insecta</taxon>
        <taxon>Pterygota</taxon>
        <taxon>Neoptera</taxon>
        <taxon>Endopterygota</taxon>
        <taxon>Diptera</taxon>
        <taxon>Nematocera</taxon>
        <taxon>Culicoidea</taxon>
        <taxon>Culicidae</taxon>
        <taxon>Anophelinae</taxon>
        <taxon>Anopheles</taxon>
    </lineage>
</organism>
<protein>
    <submittedName>
        <fullName evidence="2">Putative secreted protein</fullName>
    </submittedName>
</protein>
<evidence type="ECO:0000256" key="1">
    <source>
        <dbReference type="SAM" id="SignalP"/>
    </source>
</evidence>
<keyword evidence="1" id="KW-0732">Signal</keyword>
<name>A0A2M4B176_9DIPT</name>